<evidence type="ECO:0000313" key="2">
    <source>
        <dbReference type="EMBL" id="CAG9760342.1"/>
    </source>
</evidence>
<dbReference type="EMBL" id="OU892277">
    <property type="protein sequence ID" value="CAG9760342.1"/>
    <property type="molecule type" value="Genomic_DNA"/>
</dbReference>
<evidence type="ECO:0008006" key="4">
    <source>
        <dbReference type="Google" id="ProtNLM"/>
    </source>
</evidence>
<feature type="compositionally biased region" description="Polar residues" evidence="1">
    <location>
        <begin position="59"/>
        <end position="71"/>
    </location>
</feature>
<feature type="region of interest" description="Disordered" evidence="1">
    <location>
        <begin position="59"/>
        <end position="85"/>
    </location>
</feature>
<evidence type="ECO:0000256" key="1">
    <source>
        <dbReference type="SAM" id="MobiDB-lite"/>
    </source>
</evidence>
<gene>
    <name evidence="2" type="ORF">CEUTPL_LOCUS1078</name>
</gene>
<dbReference type="Proteomes" id="UP001152799">
    <property type="component" value="Chromosome 1"/>
</dbReference>
<dbReference type="PANTHER" id="PTHR31751">
    <property type="entry name" value="SI:CH211-108C17.2-RELATED-RELATED"/>
    <property type="match status" value="1"/>
</dbReference>
<dbReference type="PANTHER" id="PTHR31751:SF42">
    <property type="entry name" value="PROTEIN CBG10204"/>
    <property type="match status" value="1"/>
</dbReference>
<organism evidence="2 3">
    <name type="scientific">Ceutorhynchus assimilis</name>
    <name type="common">cabbage seed weevil</name>
    <dbReference type="NCBI Taxonomy" id="467358"/>
    <lineage>
        <taxon>Eukaryota</taxon>
        <taxon>Metazoa</taxon>
        <taxon>Ecdysozoa</taxon>
        <taxon>Arthropoda</taxon>
        <taxon>Hexapoda</taxon>
        <taxon>Insecta</taxon>
        <taxon>Pterygota</taxon>
        <taxon>Neoptera</taxon>
        <taxon>Endopterygota</taxon>
        <taxon>Coleoptera</taxon>
        <taxon>Polyphaga</taxon>
        <taxon>Cucujiformia</taxon>
        <taxon>Curculionidae</taxon>
        <taxon>Ceutorhynchinae</taxon>
        <taxon>Ceutorhynchus</taxon>
    </lineage>
</organism>
<accession>A0A9N9MAL8</accession>
<dbReference type="AlphaFoldDB" id="A0A9N9MAL8"/>
<name>A0A9N9MAL8_9CUCU</name>
<evidence type="ECO:0000313" key="3">
    <source>
        <dbReference type="Proteomes" id="UP001152799"/>
    </source>
</evidence>
<feature type="compositionally biased region" description="Basic and acidic residues" evidence="1">
    <location>
        <begin position="72"/>
        <end position="85"/>
    </location>
</feature>
<sequence>MTPLKDVSNAKPVDLLNEPMDTDKFVCQVITEEIGIQCELGEEVYHKYSMLFENDSDSTSIHSSELTFPSSDTEKQSISETSEKNDDCINDCRSDEEIMENSDIKSFSTKFEYVLVQTKALMTLFTFCAICKSPITDIKRFTKGAVLHIKYKCHSGHCQKLSSFENPEKCPVYLSGAILLNGLNFLPVFNFAKTLKLLFISSKTYYKTVRTKVSPVINKFWLGYKNSLYQEANTEKELWISGDGQYDSPGFSAKYVTYSLMNVKTEKILNFEILQRGMIEGDLEKAACEKALAEITDKLKVKLFLSDRHRGVGVLLRNKYPYIQHEYVWHLSKSLQKKLGKAEKKSKLLSEWNRAITNHLWCSSETCKGNSEVVVEKFTSLLKHICNIHEWTDENGKKKGCEHRQILDKEAQEIKWIRFGSTDYQILQTEIMNKMFLNDLKHRKNYCHTSSLESYHNIRLKYVPKRVHFSYNGMYIRSILAILDHNFNVGREVVGGDVQFPKSSKRWHFKNKYQKKTYFWKADLLQKILNYDSKTGKLPEVIFKVPKNSYKVEKPSFSAAKDKHVSRFTTKGK</sequence>
<keyword evidence="3" id="KW-1185">Reference proteome</keyword>
<dbReference type="OrthoDB" id="6616463at2759"/>
<proteinExistence type="predicted"/>
<protein>
    <recommendedName>
        <fullName evidence="4">Transposase</fullName>
    </recommendedName>
</protein>
<reference evidence="2" key="1">
    <citation type="submission" date="2022-01" db="EMBL/GenBank/DDBJ databases">
        <authorList>
            <person name="King R."/>
        </authorList>
    </citation>
    <scope>NUCLEOTIDE SEQUENCE</scope>
</reference>